<feature type="transmembrane region" description="Helical" evidence="5">
    <location>
        <begin position="329"/>
        <end position="349"/>
    </location>
</feature>
<feature type="transmembrane region" description="Helical" evidence="5">
    <location>
        <begin position="84"/>
        <end position="105"/>
    </location>
</feature>
<dbReference type="SUPFAM" id="SSF103473">
    <property type="entry name" value="MFS general substrate transporter"/>
    <property type="match status" value="1"/>
</dbReference>
<evidence type="ECO:0000256" key="4">
    <source>
        <dbReference type="ARBA" id="ARBA00023136"/>
    </source>
</evidence>
<dbReference type="Proteomes" id="UP000053831">
    <property type="component" value="Unassembled WGS sequence"/>
</dbReference>
<evidence type="ECO:0000256" key="2">
    <source>
        <dbReference type="ARBA" id="ARBA00022692"/>
    </source>
</evidence>
<protein>
    <submittedName>
        <fullName evidence="7">Multidrug resistance protein 3</fullName>
    </submittedName>
</protein>
<dbReference type="AlphaFoldDB" id="A0A0N0RU27"/>
<comment type="subcellular location">
    <subcellularLocation>
        <location evidence="1">Membrane</location>
        <topology evidence="1">Multi-pass membrane protein</topology>
    </subcellularLocation>
</comment>
<feature type="domain" description="Major facilitator superfamily (MFS) profile" evidence="6">
    <location>
        <begin position="1"/>
        <end position="473"/>
    </location>
</feature>
<feature type="transmembrane region" description="Helical" evidence="5">
    <location>
        <begin position="361"/>
        <end position="386"/>
    </location>
</feature>
<sequence>MLFLVQTEISIVTTSLVAITHDLGGFETASWIMSSYLLGYVGVVVIITKLSDIFGRKPAYMLSIFIFTVFSGGCAAAQTMPQLIIMRAFQGVGGGGSYALSTVLIIEIVPPRKYGKLVAYTGIAIVLAMVLGPIIGGGISSRTTWRWIFLFNVPVGAVGLALAFIGIPDGFPNQNRPNSAGPSEKPFARLDLLGCVLLLLATMSFTSAFQEAGSRFSWDSAYVISLLVVSVVIWAALLTWERATTLANKVREPVLPWRFLTSRAMVGILLEILLLGGPLTVTTLQLPQRFQLVNGLSSIKASAILVPFGAAVPFGTIATANLSKAKVPFLFIIVAGSLLQVIGFALLGTLEASAHVPRGVYGYQVLAGLGCGLCFQAGFLAIPFTAEKRDQAVGLGTATQSRAMGSAIMVAVTTSVFNGLSQASSLVAAGMTAEVEQLARQILSRGYNRQMYVLCACGAAQVPAAFLMWRKKQIKAM</sequence>
<evidence type="ECO:0000313" key="7">
    <source>
        <dbReference type="EMBL" id="KOS22229.1"/>
    </source>
</evidence>
<feature type="transmembrane region" description="Helical" evidence="5">
    <location>
        <begin position="145"/>
        <end position="167"/>
    </location>
</feature>
<dbReference type="PROSITE" id="PS50850">
    <property type="entry name" value="MFS"/>
    <property type="match status" value="1"/>
</dbReference>
<feature type="transmembrane region" description="Helical" evidence="5">
    <location>
        <begin position="117"/>
        <end position="139"/>
    </location>
</feature>
<evidence type="ECO:0000256" key="3">
    <source>
        <dbReference type="ARBA" id="ARBA00022989"/>
    </source>
</evidence>
<keyword evidence="8" id="KW-1185">Reference proteome</keyword>
<dbReference type="PANTHER" id="PTHR23501:SF43">
    <property type="entry name" value="MULTIDRUG TRANSPORTER, PUTATIVE (AFU_ORTHOLOGUE AFUA_6G03040)-RELATED"/>
    <property type="match status" value="1"/>
</dbReference>
<dbReference type="OrthoDB" id="440553at2759"/>
<dbReference type="PANTHER" id="PTHR23501">
    <property type="entry name" value="MAJOR FACILITATOR SUPERFAMILY"/>
    <property type="match status" value="1"/>
</dbReference>
<organism evidence="7 8">
    <name type="scientific">Escovopsis weberi</name>
    <dbReference type="NCBI Taxonomy" id="150374"/>
    <lineage>
        <taxon>Eukaryota</taxon>
        <taxon>Fungi</taxon>
        <taxon>Dikarya</taxon>
        <taxon>Ascomycota</taxon>
        <taxon>Pezizomycotina</taxon>
        <taxon>Sordariomycetes</taxon>
        <taxon>Hypocreomycetidae</taxon>
        <taxon>Hypocreales</taxon>
        <taxon>Hypocreaceae</taxon>
        <taxon>Escovopsis</taxon>
    </lineage>
</organism>
<keyword evidence="4 5" id="KW-0472">Membrane</keyword>
<dbReference type="InterPro" id="IPR036259">
    <property type="entry name" value="MFS_trans_sf"/>
</dbReference>
<dbReference type="EMBL" id="LGSR01000006">
    <property type="protein sequence ID" value="KOS22229.1"/>
    <property type="molecule type" value="Genomic_DNA"/>
</dbReference>
<evidence type="ECO:0000256" key="1">
    <source>
        <dbReference type="ARBA" id="ARBA00004141"/>
    </source>
</evidence>
<keyword evidence="2 5" id="KW-0812">Transmembrane</keyword>
<feature type="transmembrane region" description="Helical" evidence="5">
    <location>
        <begin position="260"/>
        <end position="281"/>
    </location>
</feature>
<evidence type="ECO:0000259" key="6">
    <source>
        <dbReference type="PROSITE" id="PS50850"/>
    </source>
</evidence>
<accession>A0A0N0RU27</accession>
<feature type="transmembrane region" description="Helical" evidence="5">
    <location>
        <begin position="59"/>
        <end position="78"/>
    </location>
</feature>
<name>A0A0N0RU27_ESCWE</name>
<evidence type="ECO:0000256" key="5">
    <source>
        <dbReference type="SAM" id="Phobius"/>
    </source>
</evidence>
<gene>
    <name evidence="7" type="ORF">ESCO_001457</name>
</gene>
<feature type="transmembrane region" description="Helical" evidence="5">
    <location>
        <begin position="29"/>
        <end position="47"/>
    </location>
</feature>
<dbReference type="InterPro" id="IPR011701">
    <property type="entry name" value="MFS"/>
</dbReference>
<evidence type="ECO:0000313" key="8">
    <source>
        <dbReference type="Proteomes" id="UP000053831"/>
    </source>
</evidence>
<feature type="transmembrane region" description="Helical" evidence="5">
    <location>
        <begin position="301"/>
        <end position="322"/>
    </location>
</feature>
<dbReference type="InterPro" id="IPR020846">
    <property type="entry name" value="MFS_dom"/>
</dbReference>
<reference evidence="7 8" key="1">
    <citation type="submission" date="2015-07" db="EMBL/GenBank/DDBJ databases">
        <title>The genome of the fungus Escovopsis weberi, a specialized disease agent of ant agriculture.</title>
        <authorList>
            <person name="de Man T.J."/>
            <person name="Stajich J.E."/>
            <person name="Kubicek C.P."/>
            <person name="Chenthamara K."/>
            <person name="Atanasova L."/>
            <person name="Druzhinina I.S."/>
            <person name="Birnbaum S."/>
            <person name="Barribeau S.M."/>
            <person name="Teiling C."/>
            <person name="Suen G."/>
            <person name="Currie C."/>
            <person name="Gerardo N.M."/>
        </authorList>
    </citation>
    <scope>NUCLEOTIDE SEQUENCE [LARGE SCALE GENOMIC DNA]</scope>
</reference>
<keyword evidence="3 5" id="KW-1133">Transmembrane helix</keyword>
<dbReference type="Pfam" id="PF07690">
    <property type="entry name" value="MFS_1"/>
    <property type="match status" value="1"/>
</dbReference>
<dbReference type="GO" id="GO:0005886">
    <property type="term" value="C:plasma membrane"/>
    <property type="evidence" value="ECO:0007669"/>
    <property type="project" value="TreeGrafter"/>
</dbReference>
<feature type="transmembrane region" description="Helical" evidence="5">
    <location>
        <begin position="188"/>
        <end position="209"/>
    </location>
</feature>
<comment type="caution">
    <text evidence="7">The sequence shown here is derived from an EMBL/GenBank/DDBJ whole genome shotgun (WGS) entry which is preliminary data.</text>
</comment>
<feature type="transmembrane region" description="Helical" evidence="5">
    <location>
        <begin position="221"/>
        <end position="240"/>
    </location>
</feature>
<dbReference type="GO" id="GO:0022857">
    <property type="term" value="F:transmembrane transporter activity"/>
    <property type="evidence" value="ECO:0007669"/>
    <property type="project" value="InterPro"/>
</dbReference>
<dbReference type="Gene3D" id="1.20.1250.20">
    <property type="entry name" value="MFS general substrate transporter like domains"/>
    <property type="match status" value="2"/>
</dbReference>
<proteinExistence type="predicted"/>